<keyword evidence="3" id="KW-1185">Reference proteome</keyword>
<dbReference type="AlphaFoldDB" id="A0A917RWL6"/>
<comment type="similarity">
    <text evidence="1">Belongs to the WXG100 family.</text>
</comment>
<reference evidence="2" key="1">
    <citation type="journal article" date="2014" name="Int. J. Syst. Evol. Microbiol.">
        <title>Complete genome sequence of Corynebacterium casei LMG S-19264T (=DSM 44701T), isolated from a smear-ripened cheese.</title>
        <authorList>
            <consortium name="US DOE Joint Genome Institute (JGI-PGF)"/>
            <person name="Walter F."/>
            <person name="Albersmeier A."/>
            <person name="Kalinowski J."/>
            <person name="Ruckert C."/>
        </authorList>
    </citation>
    <scope>NUCLEOTIDE SEQUENCE</scope>
    <source>
        <strain evidence="2">CGMCC 4.3508</strain>
    </source>
</reference>
<protein>
    <recommendedName>
        <fullName evidence="1">ESAT-6-like protein</fullName>
    </recommendedName>
</protein>
<dbReference type="EMBL" id="BMMH01000027">
    <property type="protein sequence ID" value="GGL40959.1"/>
    <property type="molecule type" value="Genomic_DNA"/>
</dbReference>
<dbReference type="InterPro" id="IPR036689">
    <property type="entry name" value="ESAT-6-like_sf"/>
</dbReference>
<dbReference type="Pfam" id="PF06013">
    <property type="entry name" value="WXG100"/>
    <property type="match status" value="1"/>
</dbReference>
<dbReference type="Proteomes" id="UP000638263">
    <property type="component" value="Unassembled WGS sequence"/>
</dbReference>
<dbReference type="Gene3D" id="1.10.287.1060">
    <property type="entry name" value="ESAT-6-like"/>
    <property type="match status" value="1"/>
</dbReference>
<name>A0A917RWL6_9NOCA</name>
<dbReference type="SUPFAM" id="SSF140453">
    <property type="entry name" value="EsxAB dimer-like"/>
    <property type="match status" value="1"/>
</dbReference>
<dbReference type="NCBIfam" id="TIGR03930">
    <property type="entry name" value="WXG100_ESAT6"/>
    <property type="match status" value="1"/>
</dbReference>
<evidence type="ECO:0000313" key="2">
    <source>
        <dbReference type="EMBL" id="GGL40959.1"/>
    </source>
</evidence>
<accession>A0A917RWL6</accession>
<gene>
    <name evidence="2" type="ORF">GCM10011588_64700</name>
</gene>
<sequence length="97" mass="10407">MLQVVPDEVVDAGQFVQQTADALVNALSSLDTDIDGLLEVWKGVSATSYRSGWQETKQGAITVLEALANTAELLGVNSRTYVEQDDSNSQSYGSLNI</sequence>
<reference evidence="2" key="2">
    <citation type="submission" date="2020-09" db="EMBL/GenBank/DDBJ databases">
        <authorList>
            <person name="Sun Q."/>
            <person name="Zhou Y."/>
        </authorList>
    </citation>
    <scope>NUCLEOTIDE SEQUENCE</scope>
    <source>
        <strain evidence="2">CGMCC 4.3508</strain>
    </source>
</reference>
<organism evidence="2 3">
    <name type="scientific">Nocardia jinanensis</name>
    <dbReference type="NCBI Taxonomy" id="382504"/>
    <lineage>
        <taxon>Bacteria</taxon>
        <taxon>Bacillati</taxon>
        <taxon>Actinomycetota</taxon>
        <taxon>Actinomycetes</taxon>
        <taxon>Mycobacteriales</taxon>
        <taxon>Nocardiaceae</taxon>
        <taxon>Nocardia</taxon>
    </lineage>
</organism>
<proteinExistence type="inferred from homology"/>
<comment type="caution">
    <text evidence="2">The sequence shown here is derived from an EMBL/GenBank/DDBJ whole genome shotgun (WGS) entry which is preliminary data.</text>
</comment>
<evidence type="ECO:0000256" key="1">
    <source>
        <dbReference type="RuleBase" id="RU362001"/>
    </source>
</evidence>
<evidence type="ECO:0000313" key="3">
    <source>
        <dbReference type="Proteomes" id="UP000638263"/>
    </source>
</evidence>
<dbReference type="RefSeq" id="WP_063000526.1">
    <property type="nucleotide sequence ID" value="NZ_BMMH01000027.1"/>
</dbReference>
<dbReference type="InterPro" id="IPR010310">
    <property type="entry name" value="T7SS_ESAT-6-like"/>
</dbReference>